<feature type="domain" description="GAG-pre-integrase" evidence="3">
    <location>
        <begin position="646"/>
        <end position="700"/>
    </location>
</feature>
<feature type="compositionally biased region" description="Polar residues" evidence="1">
    <location>
        <begin position="1118"/>
        <end position="1130"/>
    </location>
</feature>
<sequence length="1690" mass="192558">MVFEVLKIRHQVKVKDREEDQKRHTIAHAMETQNMLALELYFTLNATTRIMTWIFKSGGERKPKKGKNQIKTAQKREAWRSLEKSETVTVSRGRKTEQNTKRRAENANTCKVYQSFKERKKKEGQKFFDVIVRMDWLSKRKFVIVCHEKAVRILLEGDEILLVHGERTQGVMKTLMNTKVDEPKLSDIFVVRDFNDAFSEGVQTVSRKGCHVSIDDILIYSKTKEEHEVHLKLVLESSDALSRKKRLTSKRVRGMILAAQSEAFNQENLLAERLHGLDQQMERKGDESFLLYGSNLGSIEVIINGDSPVPEPPAVGTVVPPKTKAQKLARKNKLKDKSALLLAIPDEHLLKFHSIKDAKSLWEAIKIRSLPSAWNNIALIMRNKPEIETLSMNDLYNNLKVYKAEIKRQSCSGSNSYNVAFVYFENTSSINETVNVTHDIPTAGSKEQPSASSYADDVMFSFFASQSNTPQIDNEDLEQIDTDDLEEMDLKWNQDNRSANNERRVIQVETPASALVVQDRLGGYAGGNPQYTLQDQGIFDTGCSRHMTGNKSFLIEYQEIDGGFVAFRGSPKGGKITGKGKLKTGKSDFKDVYFVKELKFNLFSISQMCDKKNSVLFTKTECLVLSPDFKLLDESQVLLKVPRQNNMYGFDLKNVVPSGDLTCLFAKATNDESNLWHRRLGHINFKTLNKLVRGNLVRGSGPERLFNIDSLTKSMNYKPVSAGNQSNGDAGSGPEWLFNIDSLTKSMNYEPVSAGNQSNGDAGDVNYGDIQGDVGEISRNDDVCQGNEIRIDSSTHAVNVASRSINTASNIIDAGSLNINIVDSNHINMPTLEATRIFDHSDLGAEADTNNLDSSIVEEGIDYDEVFAPVARIEAIRLFLAFASYMGFLVYQMDVKSAFLYERIDKEVYVTQPKGFVDPQHPKKVYKDVWTLVDLPYGKRVIGSKWVFRNKLDERGIVIRNKARLVAQGHTHEEGIDYDEVFAPVERIEAIRLFLEYASFKDFIVYQMDVKSAFLYGKIEEEVCVRQPPGFEDPDFPDKEYKVKKALYGLNQAPRACQDKYVAEILKKFRFSKVKPMETSKPLLKDEDGQEKKQKPRRKQRKEAEVSHDKSEDEDHVSTPSSDPLPSGEDSSILNELMVLCTNLQEHVLDLQEAKAAQAKEIVALKNKVTKLNKWRKSRSGGLKRLMKFGLVRRVKSSMQKDGLGSQEDASKQDRMIKEIDQNIEIALDDETQGKTNDDEIFGVDDLVGEEVVMETTTIVKDSAAPTTNVTKDEVTMAQALAVLKITTAVPTPKAKGIVFYEQKQSQIPTVSSSKDKGTTKMIEPEVPIKRKEHMRIDEEYARKLEAEEQEATRISRAQQDEEANNSWDNMQAMMDADRLLAKRLQARVREEFSKVEKARLLVELIEKRKKHFAALRAQEKRRKPPTKTQMKSQMSTYLRHIGGYKQSHLKGMSFDEIKKLFDREMTKVNDFVAMDSEAQESSTKRTAEHLEFNISKKQKVDENVKPVIDDFKELRKCIEIVPDDGDDVLIEATPISSRSPTIIDYKIHKEGNKTYFKIIRADDRFKKEKPVDDMDNILFRTLKTMFKHHVEDAIWKYQQGLAKVKNWKLFESCGVHCITMQSIIYYLLVEKVYPLTRNTLHQLWSDVRLQVDYDVEMAYDLLRFIRKQLMEVSAAEGLQLLEEFLLSNG</sequence>
<comment type="caution">
    <text evidence="5">The sequence shown here is derived from an EMBL/GenBank/DDBJ whole genome shotgun (WGS) entry which is preliminary data.</text>
</comment>
<reference evidence="5" key="1">
    <citation type="journal article" date="2019" name="Sci. Rep.">
        <title>Draft genome of Tanacetum cinerariifolium, the natural source of mosquito coil.</title>
        <authorList>
            <person name="Yamashiro T."/>
            <person name="Shiraishi A."/>
            <person name="Satake H."/>
            <person name="Nakayama K."/>
        </authorList>
    </citation>
    <scope>NUCLEOTIDE SEQUENCE</scope>
</reference>
<evidence type="ECO:0000259" key="2">
    <source>
        <dbReference type="Pfam" id="PF07727"/>
    </source>
</evidence>
<dbReference type="EMBL" id="BKCJ010005600">
    <property type="protein sequence ID" value="GEU67616.1"/>
    <property type="molecule type" value="Genomic_DNA"/>
</dbReference>
<feature type="domain" description="Retrovirus-related Pol polyprotein from transposon TNT 1-94-like beta-barrel" evidence="4">
    <location>
        <begin position="538"/>
        <end position="611"/>
    </location>
</feature>
<dbReference type="InterPro" id="IPR025724">
    <property type="entry name" value="GAG-pre-integrase_dom"/>
</dbReference>
<accession>A0A6L2M0P4</accession>
<feature type="region of interest" description="Disordered" evidence="1">
    <location>
        <begin position="1080"/>
        <end position="1130"/>
    </location>
</feature>
<proteinExistence type="predicted"/>
<feature type="domain" description="Reverse transcriptase Ty1/copia-type" evidence="2">
    <location>
        <begin position="860"/>
        <end position="927"/>
    </location>
</feature>
<evidence type="ECO:0000256" key="1">
    <source>
        <dbReference type="SAM" id="MobiDB-lite"/>
    </source>
</evidence>
<dbReference type="InterPro" id="IPR043128">
    <property type="entry name" value="Rev_trsase/Diguanyl_cyclase"/>
</dbReference>
<evidence type="ECO:0000259" key="3">
    <source>
        <dbReference type="Pfam" id="PF13976"/>
    </source>
</evidence>
<feature type="compositionally biased region" description="Basic and acidic residues" evidence="1">
    <location>
        <begin position="1102"/>
        <end position="1117"/>
    </location>
</feature>
<protein>
    <submittedName>
        <fullName evidence="5">Copia protein</fullName>
    </submittedName>
</protein>
<dbReference type="Pfam" id="PF13976">
    <property type="entry name" value="gag_pre-integrs"/>
    <property type="match status" value="1"/>
</dbReference>
<evidence type="ECO:0000313" key="5">
    <source>
        <dbReference type="EMBL" id="GEU67616.1"/>
    </source>
</evidence>
<dbReference type="Pfam" id="PF07727">
    <property type="entry name" value="RVT_2"/>
    <property type="match status" value="2"/>
</dbReference>
<dbReference type="InterPro" id="IPR013103">
    <property type="entry name" value="RVT_2"/>
</dbReference>
<gene>
    <name evidence="5" type="ORF">Tci_039594</name>
</gene>
<feature type="domain" description="Reverse transcriptase Ty1/copia-type" evidence="2">
    <location>
        <begin position="928"/>
        <end position="1074"/>
    </location>
</feature>
<evidence type="ECO:0000259" key="4">
    <source>
        <dbReference type="Pfam" id="PF22936"/>
    </source>
</evidence>
<dbReference type="Pfam" id="PF22936">
    <property type="entry name" value="Pol_BBD"/>
    <property type="match status" value="1"/>
</dbReference>
<dbReference type="InterPro" id="IPR054722">
    <property type="entry name" value="PolX-like_BBD"/>
</dbReference>
<name>A0A6L2M0P4_TANCI</name>
<dbReference type="Gene3D" id="3.30.70.270">
    <property type="match status" value="1"/>
</dbReference>
<organism evidence="5">
    <name type="scientific">Tanacetum cinerariifolium</name>
    <name type="common">Dalmatian daisy</name>
    <name type="synonym">Chrysanthemum cinerariifolium</name>
    <dbReference type="NCBI Taxonomy" id="118510"/>
    <lineage>
        <taxon>Eukaryota</taxon>
        <taxon>Viridiplantae</taxon>
        <taxon>Streptophyta</taxon>
        <taxon>Embryophyta</taxon>
        <taxon>Tracheophyta</taxon>
        <taxon>Spermatophyta</taxon>
        <taxon>Magnoliopsida</taxon>
        <taxon>eudicotyledons</taxon>
        <taxon>Gunneridae</taxon>
        <taxon>Pentapetalae</taxon>
        <taxon>asterids</taxon>
        <taxon>campanulids</taxon>
        <taxon>Asterales</taxon>
        <taxon>Asteraceae</taxon>
        <taxon>Asteroideae</taxon>
        <taxon>Anthemideae</taxon>
        <taxon>Anthemidinae</taxon>
        <taxon>Tanacetum</taxon>
    </lineage>
</organism>
<dbReference type="Pfam" id="PF08284">
    <property type="entry name" value="RVP_2"/>
    <property type="match status" value="1"/>
</dbReference>
<feature type="compositionally biased region" description="Basic and acidic residues" evidence="1">
    <location>
        <begin position="1080"/>
        <end position="1093"/>
    </location>
</feature>